<dbReference type="Proteomes" id="UP000680656">
    <property type="component" value="Chromosome"/>
</dbReference>
<evidence type="ECO:0000313" key="2">
    <source>
        <dbReference type="EMBL" id="QVV89883.1"/>
    </source>
</evidence>
<sequence length="214" mass="25600">MANMSEHMEAFFGVNLEEKYVDTLRELDEYVDDIKDISKTLRELTKKVDDNEIIRTLNENRNVLFDIAQQIRDIKYFHEFYFKEDSGVRHITRERDTYMLLYQIMKWDTIDVRDLLVWLNNLRDLCDAIGLRPEDLVNFRRLDTQPIPEDIASYPVLVKDKRGYCLTGEKWNVVMHEDEIRDEMEERSTSEGIEHDSNRVHPGGPENFVRYCEK</sequence>
<dbReference type="KEGG" id="mrtj:KHC33_05130"/>
<dbReference type="RefSeq" id="WP_214420663.1">
    <property type="nucleotide sequence ID" value="NZ_CP075546.1"/>
</dbReference>
<protein>
    <submittedName>
        <fullName evidence="2">Uncharacterized protein</fullName>
    </submittedName>
</protein>
<feature type="region of interest" description="Disordered" evidence="1">
    <location>
        <begin position="182"/>
        <end position="206"/>
    </location>
</feature>
<feature type="compositionally biased region" description="Basic and acidic residues" evidence="1">
    <location>
        <begin position="182"/>
        <end position="199"/>
    </location>
</feature>
<dbReference type="GeneID" id="65096544"/>
<accession>A0A8E7B3I6</accession>
<evidence type="ECO:0000256" key="1">
    <source>
        <dbReference type="SAM" id="MobiDB-lite"/>
    </source>
</evidence>
<dbReference type="EMBL" id="CP075546">
    <property type="protein sequence ID" value="QVV89883.1"/>
    <property type="molecule type" value="Genomic_DNA"/>
</dbReference>
<organism evidence="2 3">
    <name type="scientific">Methanospirillum purgamenti</name>
    <dbReference type="NCBI Taxonomy" id="2834276"/>
    <lineage>
        <taxon>Archaea</taxon>
        <taxon>Methanobacteriati</taxon>
        <taxon>Methanobacteriota</taxon>
        <taxon>Stenosarchaea group</taxon>
        <taxon>Methanomicrobia</taxon>
        <taxon>Methanomicrobiales</taxon>
        <taxon>Methanospirillaceae</taxon>
        <taxon>Methanospirillum</taxon>
    </lineage>
</organism>
<gene>
    <name evidence="2" type="ORF">KHC33_05130</name>
</gene>
<proteinExistence type="predicted"/>
<dbReference type="AlphaFoldDB" id="A0A8E7B3I6"/>
<keyword evidence="3" id="KW-1185">Reference proteome</keyword>
<reference evidence="2 3" key="1">
    <citation type="submission" date="2021-05" db="EMBL/GenBank/DDBJ databases">
        <title>A novel Methanospirillum isolate from a pyrite-forming mixed culture.</title>
        <authorList>
            <person name="Bunk B."/>
            <person name="Sproer C."/>
            <person name="Spring S."/>
            <person name="Pester M."/>
        </authorList>
    </citation>
    <scope>NUCLEOTIDE SEQUENCE [LARGE SCALE GENOMIC DNA]</scope>
    <source>
        <strain evidence="2 3">J.3.6.1-F.2.7.3</strain>
    </source>
</reference>
<name>A0A8E7B3I6_9EURY</name>
<evidence type="ECO:0000313" key="3">
    <source>
        <dbReference type="Proteomes" id="UP000680656"/>
    </source>
</evidence>